<dbReference type="AlphaFoldDB" id="A0A0P6XBY0"/>
<accession>A0A0P6XBY0</accession>
<dbReference type="EMBL" id="LGCM01000046">
    <property type="protein sequence ID" value="KPL79749.1"/>
    <property type="molecule type" value="Genomic_DNA"/>
</dbReference>
<keyword evidence="2" id="KW-1185">Reference proteome</keyword>
<dbReference type="InterPro" id="IPR004948">
    <property type="entry name" value="Nuc-triphosphatase_THEP1"/>
</dbReference>
<comment type="caution">
    <text evidence="1">The sequence shown here is derived from an EMBL/GenBank/DDBJ whole genome shotgun (WGS) entry which is preliminary data.</text>
</comment>
<dbReference type="SUPFAM" id="SSF52540">
    <property type="entry name" value="P-loop containing nucleoside triphosphate hydrolases"/>
    <property type="match status" value="1"/>
</dbReference>
<dbReference type="STRING" id="229921.ADN01_13775"/>
<gene>
    <name evidence="1" type="ORF">ADN01_13775</name>
</gene>
<dbReference type="Pfam" id="PF03266">
    <property type="entry name" value="NTPase_1"/>
    <property type="match status" value="1"/>
</dbReference>
<evidence type="ECO:0000313" key="2">
    <source>
        <dbReference type="Proteomes" id="UP000050501"/>
    </source>
</evidence>
<sequence>MIITGWRGIGKTSLCRVAADLARDAGWTVRGVCSPTRFENGRKQGKDALDLSTQQQRPLAAYAPPPADPEWILDPEALAWGDAAFRSAVPADLLVVDELGPYELEHGQGWLSALRALDSAQYRLALAVVRPELIPIARQRWPHGEIITLWSAAQAPGLAAAWLAAAA</sequence>
<proteinExistence type="predicted"/>
<dbReference type="GO" id="GO:0017111">
    <property type="term" value="F:ribonucleoside triphosphate phosphatase activity"/>
    <property type="evidence" value="ECO:0007669"/>
    <property type="project" value="InterPro"/>
</dbReference>
<reference evidence="1 2" key="1">
    <citation type="submission" date="2015-07" db="EMBL/GenBank/DDBJ databases">
        <title>Genome sequence of Levilinea saccharolytica DSM 16555.</title>
        <authorList>
            <person name="Hemp J."/>
            <person name="Ward L.M."/>
            <person name="Pace L.A."/>
            <person name="Fischer W.W."/>
        </authorList>
    </citation>
    <scope>NUCLEOTIDE SEQUENCE [LARGE SCALE GENOMIC DNA]</scope>
    <source>
        <strain evidence="1 2">KIBI-1</strain>
    </source>
</reference>
<dbReference type="Gene3D" id="3.40.50.300">
    <property type="entry name" value="P-loop containing nucleotide triphosphate hydrolases"/>
    <property type="match status" value="1"/>
</dbReference>
<evidence type="ECO:0000313" key="1">
    <source>
        <dbReference type="EMBL" id="KPL79749.1"/>
    </source>
</evidence>
<protein>
    <recommendedName>
        <fullName evidence="3">Nucleotide kinase</fullName>
    </recommendedName>
</protein>
<organism evidence="1 2">
    <name type="scientific">Levilinea saccharolytica</name>
    <dbReference type="NCBI Taxonomy" id="229921"/>
    <lineage>
        <taxon>Bacteria</taxon>
        <taxon>Bacillati</taxon>
        <taxon>Chloroflexota</taxon>
        <taxon>Anaerolineae</taxon>
        <taxon>Anaerolineales</taxon>
        <taxon>Anaerolineaceae</taxon>
        <taxon>Levilinea</taxon>
    </lineage>
</organism>
<dbReference type="Proteomes" id="UP000050501">
    <property type="component" value="Unassembled WGS sequence"/>
</dbReference>
<name>A0A0P6XBY0_9CHLR</name>
<dbReference type="InterPro" id="IPR027417">
    <property type="entry name" value="P-loop_NTPase"/>
</dbReference>
<evidence type="ECO:0008006" key="3">
    <source>
        <dbReference type="Google" id="ProtNLM"/>
    </source>
</evidence>